<evidence type="ECO:0000313" key="2">
    <source>
        <dbReference type="Proteomes" id="UP000092445"/>
    </source>
</evidence>
<accession>A0A1B0AJ38</accession>
<dbReference type="Proteomes" id="UP000092445">
    <property type="component" value="Unassembled WGS sequence"/>
</dbReference>
<organism evidence="1 2">
    <name type="scientific">Glossina pallidipes</name>
    <name type="common">Tsetse fly</name>
    <dbReference type="NCBI Taxonomy" id="7398"/>
    <lineage>
        <taxon>Eukaryota</taxon>
        <taxon>Metazoa</taxon>
        <taxon>Ecdysozoa</taxon>
        <taxon>Arthropoda</taxon>
        <taxon>Hexapoda</taxon>
        <taxon>Insecta</taxon>
        <taxon>Pterygota</taxon>
        <taxon>Neoptera</taxon>
        <taxon>Endopterygota</taxon>
        <taxon>Diptera</taxon>
        <taxon>Brachycera</taxon>
        <taxon>Muscomorpha</taxon>
        <taxon>Hippoboscoidea</taxon>
        <taxon>Glossinidae</taxon>
        <taxon>Glossina</taxon>
    </lineage>
</organism>
<sequence length="229" mass="23779">MTRGGDGVPPLPDLSLSAPFPDAGCCPSDFVAVFTPCVAAAVAGALPDAGVAGALLGAPVAAALPGGVAGALPDAGVAADLLGDDATAALPAAAAAFAASGSDGGLFLSPSHEVLLSLSPPAGGVCFAQKYLNRLLRDLYNTRPNIVPLQAFYFTLTPTQLDAKSLYFHYHNCLHLSVQQQQQQQQQHIWKEKAKNNRRVLISLQIVNGNSNSNSYGLIVPLQWFASFL</sequence>
<dbReference type="VEuPathDB" id="VectorBase:GPAI047428"/>
<evidence type="ECO:0000313" key="1">
    <source>
        <dbReference type="EnsemblMetazoa" id="GPAI047428-PA"/>
    </source>
</evidence>
<reference evidence="1" key="2">
    <citation type="submission" date="2020-05" db="UniProtKB">
        <authorList>
            <consortium name="EnsemblMetazoa"/>
        </authorList>
    </citation>
    <scope>IDENTIFICATION</scope>
    <source>
        <strain evidence="1">IAEA</strain>
    </source>
</reference>
<proteinExistence type="predicted"/>
<reference evidence="2" key="1">
    <citation type="submission" date="2014-03" db="EMBL/GenBank/DDBJ databases">
        <authorList>
            <person name="Aksoy S."/>
            <person name="Warren W."/>
            <person name="Wilson R.K."/>
        </authorList>
    </citation>
    <scope>NUCLEOTIDE SEQUENCE [LARGE SCALE GENOMIC DNA]</scope>
    <source>
        <strain evidence="2">IAEA</strain>
    </source>
</reference>
<protein>
    <submittedName>
        <fullName evidence="1">Uncharacterized protein</fullName>
    </submittedName>
</protein>
<name>A0A1B0AJ38_GLOPL</name>
<dbReference type="EnsemblMetazoa" id="GPAI047428-RA">
    <property type="protein sequence ID" value="GPAI047428-PA"/>
    <property type="gene ID" value="GPAI047428"/>
</dbReference>
<keyword evidence="2" id="KW-1185">Reference proteome</keyword>
<dbReference type="AlphaFoldDB" id="A0A1B0AJ38"/>